<protein>
    <submittedName>
        <fullName evidence="2">Uncharacterized protein</fullName>
    </submittedName>
</protein>
<dbReference type="AlphaFoldDB" id="A0AA35VCT3"/>
<organism evidence="2 3">
    <name type="scientific">Lactuca saligna</name>
    <name type="common">Willowleaf lettuce</name>
    <dbReference type="NCBI Taxonomy" id="75948"/>
    <lineage>
        <taxon>Eukaryota</taxon>
        <taxon>Viridiplantae</taxon>
        <taxon>Streptophyta</taxon>
        <taxon>Embryophyta</taxon>
        <taxon>Tracheophyta</taxon>
        <taxon>Spermatophyta</taxon>
        <taxon>Magnoliopsida</taxon>
        <taxon>eudicotyledons</taxon>
        <taxon>Gunneridae</taxon>
        <taxon>Pentapetalae</taxon>
        <taxon>asterids</taxon>
        <taxon>campanulids</taxon>
        <taxon>Asterales</taxon>
        <taxon>Asteraceae</taxon>
        <taxon>Cichorioideae</taxon>
        <taxon>Cichorieae</taxon>
        <taxon>Lactucinae</taxon>
        <taxon>Lactuca</taxon>
    </lineage>
</organism>
<dbReference type="EMBL" id="OX465086">
    <property type="protein sequence ID" value="CAI9266304.1"/>
    <property type="molecule type" value="Genomic_DNA"/>
</dbReference>
<gene>
    <name evidence="2" type="ORF">LSALG_LOCUS6871</name>
</gene>
<feature type="region of interest" description="Disordered" evidence="1">
    <location>
        <begin position="1"/>
        <end position="20"/>
    </location>
</feature>
<evidence type="ECO:0000313" key="2">
    <source>
        <dbReference type="EMBL" id="CAI9266304.1"/>
    </source>
</evidence>
<evidence type="ECO:0000256" key="1">
    <source>
        <dbReference type="SAM" id="MobiDB-lite"/>
    </source>
</evidence>
<accession>A0AA35VCT3</accession>
<reference evidence="2" key="1">
    <citation type="submission" date="2023-04" db="EMBL/GenBank/DDBJ databases">
        <authorList>
            <person name="Vijverberg K."/>
            <person name="Xiong W."/>
            <person name="Schranz E."/>
        </authorList>
    </citation>
    <scope>NUCLEOTIDE SEQUENCE</scope>
</reference>
<keyword evidence="3" id="KW-1185">Reference proteome</keyword>
<proteinExistence type="predicted"/>
<dbReference type="Proteomes" id="UP001177003">
    <property type="component" value="Chromosome 0"/>
</dbReference>
<evidence type="ECO:0000313" key="3">
    <source>
        <dbReference type="Proteomes" id="UP001177003"/>
    </source>
</evidence>
<name>A0AA35VCT3_LACSI</name>
<sequence>MAVVEEATSPTEAKAEERSLEEWWSADGGRAGHLVAVRRCSGGGSAVCVEREEGTGKSEGQAWIGANRVAEIERRLEKKLTMKEAGDDDCDGGRSWRRRPEFEEEAVELAVLAFVLWRRGRRAAKDYADFGRRRANK</sequence>